<evidence type="ECO:0000256" key="9">
    <source>
        <dbReference type="SAM" id="SignalP"/>
    </source>
</evidence>
<keyword evidence="7" id="KW-0568">Pathogenesis-related protein</keyword>
<dbReference type="Proteomes" id="UP000685013">
    <property type="component" value="Chromosome 16"/>
</dbReference>
<evidence type="ECO:0000256" key="4">
    <source>
        <dbReference type="ARBA" id="ARBA00022821"/>
    </source>
</evidence>
<evidence type="ECO:0000256" key="2">
    <source>
        <dbReference type="ARBA" id="ARBA00006574"/>
    </source>
</evidence>
<evidence type="ECO:0000256" key="5">
    <source>
        <dbReference type="ARBA" id="ARBA00022989"/>
    </source>
</evidence>
<feature type="signal peptide" evidence="9">
    <location>
        <begin position="1"/>
        <end position="16"/>
    </location>
</feature>
<feature type="non-terminal residue" evidence="10">
    <location>
        <position position="1"/>
    </location>
</feature>
<keyword evidence="9" id="KW-0732">Signal</keyword>
<dbReference type="GO" id="GO:0006952">
    <property type="term" value="P:defense response"/>
    <property type="evidence" value="ECO:0007669"/>
    <property type="project" value="UniProtKB-KW"/>
</dbReference>
<comment type="caution">
    <text evidence="10">The sequence shown here is derived from an EMBL/GenBank/DDBJ whole genome shotgun (WGS) entry which is preliminary data.</text>
</comment>
<dbReference type="InterPro" id="IPR004326">
    <property type="entry name" value="Mlo"/>
</dbReference>
<accession>A0AAV6MBD0</accession>
<keyword evidence="11" id="KW-1185">Reference proteome</keyword>
<evidence type="ECO:0000313" key="10">
    <source>
        <dbReference type="EMBL" id="KAG6577824.1"/>
    </source>
</evidence>
<evidence type="ECO:0000256" key="3">
    <source>
        <dbReference type="ARBA" id="ARBA00022692"/>
    </source>
</evidence>
<evidence type="ECO:0000256" key="6">
    <source>
        <dbReference type="ARBA" id="ARBA00023136"/>
    </source>
</evidence>
<keyword evidence="3" id="KW-0812">Transmembrane</keyword>
<evidence type="ECO:0000256" key="1">
    <source>
        <dbReference type="ARBA" id="ARBA00004141"/>
    </source>
</evidence>
<dbReference type="AlphaFoldDB" id="A0AAV6MBD0"/>
<sequence length="99" mass="10599">MSVSCLLFTGAALVSAAGGGDGGGHSRELDNTPTWDVAGVCFFFIVISVVLEKVIQGWNEHSIHVPAYEDHEPSDYEDNPLATPKQGDEFSLIKPAPLK</sequence>
<comment type="subcellular location">
    <subcellularLocation>
        <location evidence="1">Membrane</location>
        <topology evidence="1">Multi-pass membrane protein</topology>
    </subcellularLocation>
</comment>
<evidence type="ECO:0000256" key="7">
    <source>
        <dbReference type="ARBA" id="ARBA00023265"/>
    </source>
</evidence>
<gene>
    <name evidence="10" type="primary">MLO10</name>
    <name evidence="10" type="ORF">SDJN03_25398</name>
</gene>
<evidence type="ECO:0000313" key="11">
    <source>
        <dbReference type="Proteomes" id="UP000685013"/>
    </source>
</evidence>
<feature type="chain" id="PRO_5043473412" evidence="9">
    <location>
        <begin position="17"/>
        <end position="99"/>
    </location>
</feature>
<comment type="similarity">
    <text evidence="2">Belongs to the MLO family.</text>
</comment>
<dbReference type="EMBL" id="JAGKQH010000016">
    <property type="protein sequence ID" value="KAG6577824.1"/>
    <property type="molecule type" value="Genomic_DNA"/>
</dbReference>
<protein>
    <submittedName>
        <fullName evidence="10">MLO-like protein 10</fullName>
    </submittedName>
</protein>
<feature type="region of interest" description="Disordered" evidence="8">
    <location>
        <begin position="66"/>
        <end position="99"/>
    </location>
</feature>
<reference evidence="10 11" key="1">
    <citation type="journal article" date="2021" name="Hortic Res">
        <title>The domestication of Cucurbita argyrosperma as revealed by the genome of its wild relative.</title>
        <authorList>
            <person name="Barrera-Redondo J."/>
            <person name="Sanchez-de la Vega G."/>
            <person name="Aguirre-Liguori J.A."/>
            <person name="Castellanos-Morales G."/>
            <person name="Gutierrez-Guerrero Y.T."/>
            <person name="Aguirre-Dugua X."/>
            <person name="Aguirre-Planter E."/>
            <person name="Tenaillon M.I."/>
            <person name="Lira-Saade R."/>
            <person name="Eguiarte L.E."/>
        </authorList>
    </citation>
    <scope>NUCLEOTIDE SEQUENCE [LARGE SCALE GENOMIC DNA]</scope>
    <source>
        <strain evidence="10">JBR-2021</strain>
    </source>
</reference>
<organism evidence="10 11">
    <name type="scientific">Cucurbita argyrosperma subsp. sororia</name>
    <dbReference type="NCBI Taxonomy" id="37648"/>
    <lineage>
        <taxon>Eukaryota</taxon>
        <taxon>Viridiplantae</taxon>
        <taxon>Streptophyta</taxon>
        <taxon>Embryophyta</taxon>
        <taxon>Tracheophyta</taxon>
        <taxon>Spermatophyta</taxon>
        <taxon>Magnoliopsida</taxon>
        <taxon>eudicotyledons</taxon>
        <taxon>Gunneridae</taxon>
        <taxon>Pentapetalae</taxon>
        <taxon>rosids</taxon>
        <taxon>fabids</taxon>
        <taxon>Cucurbitales</taxon>
        <taxon>Cucurbitaceae</taxon>
        <taxon>Cucurbiteae</taxon>
        <taxon>Cucurbita</taxon>
    </lineage>
</organism>
<name>A0AAV6MBD0_9ROSI</name>
<dbReference type="GO" id="GO:0016020">
    <property type="term" value="C:membrane"/>
    <property type="evidence" value="ECO:0007669"/>
    <property type="project" value="UniProtKB-SubCell"/>
</dbReference>
<proteinExistence type="inferred from homology"/>
<keyword evidence="6" id="KW-0472">Membrane</keyword>
<dbReference type="Pfam" id="PF03094">
    <property type="entry name" value="Mlo"/>
    <property type="match status" value="1"/>
</dbReference>
<keyword evidence="4" id="KW-0611">Plant defense</keyword>
<keyword evidence="5" id="KW-1133">Transmembrane helix</keyword>
<evidence type="ECO:0000256" key="8">
    <source>
        <dbReference type="SAM" id="MobiDB-lite"/>
    </source>
</evidence>